<dbReference type="EMBL" id="CAJVPP010002423">
    <property type="protein sequence ID" value="CAG8599401.1"/>
    <property type="molecule type" value="Genomic_DNA"/>
</dbReference>
<dbReference type="Gene3D" id="1.10.510.10">
    <property type="entry name" value="Transferase(Phosphotransferase) domain 1"/>
    <property type="match status" value="1"/>
</dbReference>
<dbReference type="Gene3D" id="3.30.200.20">
    <property type="entry name" value="Phosphorylase Kinase, domain 1"/>
    <property type="match status" value="1"/>
</dbReference>
<dbReference type="Proteomes" id="UP000789375">
    <property type="component" value="Unassembled WGS sequence"/>
</dbReference>
<accession>A0A9N9CDC0</accession>
<protein>
    <submittedName>
        <fullName evidence="1">13266_t:CDS:1</fullName>
    </submittedName>
</protein>
<feature type="non-terminal residue" evidence="1">
    <location>
        <position position="1"/>
    </location>
</feature>
<proteinExistence type="predicted"/>
<evidence type="ECO:0000313" key="2">
    <source>
        <dbReference type="Proteomes" id="UP000789375"/>
    </source>
</evidence>
<sequence>KWIEDGLINEKVAFISFNEFTDLEQLDTGGFGSIVKATWLKTGECIVFKTLVNTNTFRQDTFIDGYPPPFKDKNSGTISAIIINNKARENTIPDTPINYESLYKKCWDQEPEQRPTITEILEEFLRMKFVNKPIKSNNLFGLFNNKLNNKVKVIHFNELIDLKPLDEGAFGSIIKATWSKKNNYIVCKKLKRK</sequence>
<name>A0A9N9CDC0_FUNMO</name>
<gene>
    <name evidence="1" type="ORF">FMOSSE_LOCUS8865</name>
</gene>
<dbReference type="InterPro" id="IPR011009">
    <property type="entry name" value="Kinase-like_dom_sf"/>
</dbReference>
<dbReference type="AlphaFoldDB" id="A0A9N9CDC0"/>
<keyword evidence="2" id="KW-1185">Reference proteome</keyword>
<dbReference type="SUPFAM" id="SSF56112">
    <property type="entry name" value="Protein kinase-like (PK-like)"/>
    <property type="match status" value="2"/>
</dbReference>
<organism evidence="1 2">
    <name type="scientific">Funneliformis mosseae</name>
    <name type="common">Endomycorrhizal fungus</name>
    <name type="synonym">Glomus mosseae</name>
    <dbReference type="NCBI Taxonomy" id="27381"/>
    <lineage>
        <taxon>Eukaryota</taxon>
        <taxon>Fungi</taxon>
        <taxon>Fungi incertae sedis</taxon>
        <taxon>Mucoromycota</taxon>
        <taxon>Glomeromycotina</taxon>
        <taxon>Glomeromycetes</taxon>
        <taxon>Glomerales</taxon>
        <taxon>Glomeraceae</taxon>
        <taxon>Funneliformis</taxon>
    </lineage>
</organism>
<evidence type="ECO:0000313" key="1">
    <source>
        <dbReference type="EMBL" id="CAG8599401.1"/>
    </source>
</evidence>
<reference evidence="1" key="1">
    <citation type="submission" date="2021-06" db="EMBL/GenBank/DDBJ databases">
        <authorList>
            <person name="Kallberg Y."/>
            <person name="Tangrot J."/>
            <person name="Rosling A."/>
        </authorList>
    </citation>
    <scope>NUCLEOTIDE SEQUENCE</scope>
    <source>
        <strain evidence="1">87-6 pot B 2015</strain>
    </source>
</reference>
<comment type="caution">
    <text evidence="1">The sequence shown here is derived from an EMBL/GenBank/DDBJ whole genome shotgun (WGS) entry which is preliminary data.</text>
</comment>